<dbReference type="PANTHER" id="PTHR47027:SF20">
    <property type="entry name" value="REVERSE TRANSCRIPTASE-LIKE PROTEIN WITH RNA-DIRECTED DNA POLYMERASE DOMAIN"/>
    <property type="match status" value="1"/>
</dbReference>
<name>A0AAN9W2V0_9ORTH</name>
<dbReference type="InterPro" id="IPR043502">
    <property type="entry name" value="DNA/RNA_pol_sf"/>
</dbReference>
<dbReference type="AlphaFoldDB" id="A0AAN9W2V0"/>
<dbReference type="Gene3D" id="3.30.70.270">
    <property type="match status" value="1"/>
</dbReference>
<dbReference type="PROSITE" id="PS50878">
    <property type="entry name" value="RT_POL"/>
    <property type="match status" value="1"/>
</dbReference>
<protein>
    <recommendedName>
        <fullName evidence="1">Reverse transcriptase domain-containing protein</fullName>
    </recommendedName>
</protein>
<proteinExistence type="predicted"/>
<dbReference type="SUPFAM" id="SSF56672">
    <property type="entry name" value="DNA/RNA polymerases"/>
    <property type="match status" value="1"/>
</dbReference>
<keyword evidence="3" id="KW-1185">Reference proteome</keyword>
<feature type="domain" description="Reverse transcriptase" evidence="1">
    <location>
        <begin position="1"/>
        <end position="179"/>
    </location>
</feature>
<gene>
    <name evidence="2" type="ORF">R5R35_008781</name>
</gene>
<evidence type="ECO:0000259" key="1">
    <source>
        <dbReference type="PROSITE" id="PS50878"/>
    </source>
</evidence>
<dbReference type="Pfam" id="PF00078">
    <property type="entry name" value="RVT_1"/>
    <property type="match status" value="1"/>
</dbReference>
<dbReference type="PANTHER" id="PTHR47027">
    <property type="entry name" value="REVERSE TRANSCRIPTASE DOMAIN-CONTAINING PROTEIN"/>
    <property type="match status" value="1"/>
</dbReference>
<sequence length="392" mass="46238">MYICRLQKGLRLYRSTITIPDPRRKRTRPQNTETYRANTKTNSKVKFMGEISEPFEIRTGVRQGDGLSPLLFNLVLDKVMEEWEKELQRQDAWKPITLGIPKNNLCIPYLAFADDIAILSENQETAIKQLETLKECAERVGLQISFEKTQVLSHRVDNMLTMYGTVKRVPHFKYLGEFIEPTGSERISQQTRLQKIKKAFGLIQNLYNKKCMSKKTKIRHYNTVIKPAALYASETLTLSKKYELEEIKKEERKIIRKILGARVTPDGYRLQSIETTEKYSNIEVDIRKRRLKFFGHIDRLPNTRLTKRILNYISSLKSTTPWMKETKKDMRHADITDTSDKNTFCNKVNKWEVKPEPKSKPYRPKWSEERKLAFSNRMKEYWKIKNNSKKTN</sequence>
<dbReference type="InterPro" id="IPR000477">
    <property type="entry name" value="RT_dom"/>
</dbReference>
<evidence type="ECO:0000313" key="3">
    <source>
        <dbReference type="Proteomes" id="UP001378592"/>
    </source>
</evidence>
<reference evidence="2 3" key="1">
    <citation type="submission" date="2024-03" db="EMBL/GenBank/DDBJ databases">
        <title>The genome assembly and annotation of the cricket Gryllus longicercus Weissman &amp; Gray.</title>
        <authorList>
            <person name="Szrajer S."/>
            <person name="Gray D."/>
            <person name="Ylla G."/>
        </authorList>
    </citation>
    <scope>NUCLEOTIDE SEQUENCE [LARGE SCALE GENOMIC DNA]</scope>
    <source>
        <strain evidence="2">DAG 2021-001</strain>
        <tissue evidence="2">Whole body minus gut</tissue>
    </source>
</reference>
<dbReference type="Proteomes" id="UP001378592">
    <property type="component" value="Unassembled WGS sequence"/>
</dbReference>
<dbReference type="EMBL" id="JAZDUA010000012">
    <property type="protein sequence ID" value="KAK7873521.1"/>
    <property type="molecule type" value="Genomic_DNA"/>
</dbReference>
<dbReference type="InterPro" id="IPR043128">
    <property type="entry name" value="Rev_trsase/Diguanyl_cyclase"/>
</dbReference>
<accession>A0AAN9W2V0</accession>
<comment type="caution">
    <text evidence="2">The sequence shown here is derived from an EMBL/GenBank/DDBJ whole genome shotgun (WGS) entry which is preliminary data.</text>
</comment>
<organism evidence="2 3">
    <name type="scientific">Gryllus longicercus</name>
    <dbReference type="NCBI Taxonomy" id="2509291"/>
    <lineage>
        <taxon>Eukaryota</taxon>
        <taxon>Metazoa</taxon>
        <taxon>Ecdysozoa</taxon>
        <taxon>Arthropoda</taxon>
        <taxon>Hexapoda</taxon>
        <taxon>Insecta</taxon>
        <taxon>Pterygota</taxon>
        <taxon>Neoptera</taxon>
        <taxon>Polyneoptera</taxon>
        <taxon>Orthoptera</taxon>
        <taxon>Ensifera</taxon>
        <taxon>Gryllidea</taxon>
        <taxon>Grylloidea</taxon>
        <taxon>Gryllidae</taxon>
        <taxon>Gryllinae</taxon>
        <taxon>Gryllus</taxon>
    </lineage>
</organism>
<dbReference type="GO" id="GO:0071897">
    <property type="term" value="P:DNA biosynthetic process"/>
    <property type="evidence" value="ECO:0007669"/>
    <property type="project" value="UniProtKB-ARBA"/>
</dbReference>
<evidence type="ECO:0000313" key="2">
    <source>
        <dbReference type="EMBL" id="KAK7873521.1"/>
    </source>
</evidence>